<dbReference type="InterPro" id="IPR006938">
    <property type="entry name" value="DUF624"/>
</dbReference>
<dbReference type="OrthoDB" id="1852280at2"/>
<dbReference type="RefSeq" id="WP_073345450.1">
    <property type="nucleotide sequence ID" value="NZ_FQVH01000033.1"/>
</dbReference>
<dbReference type="AlphaFoldDB" id="A0A1M5D6Y0"/>
<organism evidence="2 3">
    <name type="scientific">Caldanaerobius fijiensis DSM 17918</name>
    <dbReference type="NCBI Taxonomy" id="1121256"/>
    <lineage>
        <taxon>Bacteria</taxon>
        <taxon>Bacillati</taxon>
        <taxon>Bacillota</taxon>
        <taxon>Clostridia</taxon>
        <taxon>Thermoanaerobacterales</taxon>
        <taxon>Thermoanaerobacteraceae</taxon>
        <taxon>Caldanaerobius</taxon>
    </lineage>
</organism>
<keyword evidence="3" id="KW-1185">Reference proteome</keyword>
<keyword evidence="1" id="KW-0812">Transmembrane</keyword>
<protein>
    <submittedName>
        <fullName evidence="2">Uncharacterized membrane protein YesL</fullName>
    </submittedName>
</protein>
<evidence type="ECO:0000256" key="1">
    <source>
        <dbReference type="SAM" id="Phobius"/>
    </source>
</evidence>
<evidence type="ECO:0000313" key="3">
    <source>
        <dbReference type="Proteomes" id="UP000184088"/>
    </source>
</evidence>
<name>A0A1M5D6Y0_9THEO</name>
<sequence>MLGGFFNRWYYGNEHKPDLKEEDIPKGGIARFFDVLKTHFWKLVQLNILLVVFSVPVITIGPALAGFNYVLRNYSLGRPVWVWSDFKDGALKNLKDSFIVSIINAVAAIVLYINFRFYSTVKLAVISVLARYLILTISFVFILMNIYIFPLLVTYQLRIRDVYKNAFIFTIIKLPHTIGILLLCIAIVILSVFLAYLPLFFISLSFIGLIINVYCRSVFYEYIDSRMEQLENTNSTKESDENSKGGNE</sequence>
<accession>A0A1M5D6Y0</accession>
<feature type="transmembrane region" description="Helical" evidence="1">
    <location>
        <begin position="48"/>
        <end position="71"/>
    </location>
</feature>
<feature type="transmembrane region" description="Helical" evidence="1">
    <location>
        <begin position="199"/>
        <end position="219"/>
    </location>
</feature>
<dbReference type="Proteomes" id="UP000184088">
    <property type="component" value="Unassembled WGS sequence"/>
</dbReference>
<keyword evidence="1" id="KW-0472">Membrane</keyword>
<dbReference type="EMBL" id="FQVH01000033">
    <property type="protein sequence ID" value="SHF62744.1"/>
    <property type="molecule type" value="Genomic_DNA"/>
</dbReference>
<evidence type="ECO:0000313" key="2">
    <source>
        <dbReference type="EMBL" id="SHF62744.1"/>
    </source>
</evidence>
<proteinExistence type="predicted"/>
<feature type="transmembrane region" description="Helical" evidence="1">
    <location>
        <begin position="129"/>
        <end position="155"/>
    </location>
</feature>
<reference evidence="2 3" key="1">
    <citation type="submission" date="2016-11" db="EMBL/GenBank/DDBJ databases">
        <authorList>
            <person name="Jaros S."/>
            <person name="Januszkiewicz K."/>
            <person name="Wedrychowicz H."/>
        </authorList>
    </citation>
    <scope>NUCLEOTIDE SEQUENCE [LARGE SCALE GENOMIC DNA]</scope>
    <source>
        <strain evidence="2 3">DSM 17918</strain>
    </source>
</reference>
<gene>
    <name evidence="2" type="ORF">SAMN02746089_02274</name>
</gene>
<feature type="transmembrane region" description="Helical" evidence="1">
    <location>
        <begin position="167"/>
        <end position="193"/>
    </location>
</feature>
<feature type="transmembrane region" description="Helical" evidence="1">
    <location>
        <begin position="97"/>
        <end position="117"/>
    </location>
</feature>
<dbReference type="STRING" id="1121256.SAMN02746089_02274"/>
<keyword evidence="1" id="KW-1133">Transmembrane helix</keyword>
<dbReference type="Pfam" id="PF04854">
    <property type="entry name" value="DUF624"/>
    <property type="match status" value="1"/>
</dbReference>